<organism evidence="8 9">
    <name type="scientific">Desulfobotulus alkaliphilus</name>
    <dbReference type="NCBI Taxonomy" id="622671"/>
    <lineage>
        <taxon>Bacteria</taxon>
        <taxon>Pseudomonadati</taxon>
        <taxon>Thermodesulfobacteriota</taxon>
        <taxon>Desulfobacteria</taxon>
        <taxon>Desulfobacterales</taxon>
        <taxon>Desulfobacteraceae</taxon>
        <taxon>Desulfobotulus</taxon>
    </lineage>
</organism>
<keyword evidence="3" id="KW-0479">Metal-binding</keyword>
<keyword evidence="4" id="KW-0378">Hydrolase</keyword>
<dbReference type="OrthoDB" id="9802805at2"/>
<dbReference type="InterPro" id="IPR045121">
    <property type="entry name" value="CoAse"/>
</dbReference>
<dbReference type="Proteomes" id="UP000318307">
    <property type="component" value="Unassembled WGS sequence"/>
</dbReference>
<keyword evidence="6" id="KW-0464">Manganese</keyword>
<dbReference type="Pfam" id="PF00293">
    <property type="entry name" value="NUDIX"/>
    <property type="match status" value="1"/>
</dbReference>
<evidence type="ECO:0000256" key="2">
    <source>
        <dbReference type="ARBA" id="ARBA00001946"/>
    </source>
</evidence>
<dbReference type="RefSeq" id="WP_144682201.1">
    <property type="nucleotide sequence ID" value="NZ_VLLC01000003.1"/>
</dbReference>
<accession>A0A562S2G7</accession>
<comment type="cofactor">
    <cofactor evidence="2">
        <name>Mg(2+)</name>
        <dbReference type="ChEBI" id="CHEBI:18420"/>
    </cofactor>
</comment>
<reference evidence="8 9" key="1">
    <citation type="submission" date="2019-07" db="EMBL/GenBank/DDBJ databases">
        <title>Genome sequencing of 100 strains of the haloalkaliphilic chemolithoautotrophic sulfur-oxidizing bacterium Thioalkalivibrio.</title>
        <authorList>
            <person name="Muyzer G."/>
        </authorList>
    </citation>
    <scope>NUCLEOTIDE SEQUENCE [LARGE SCALE GENOMIC DNA]</scope>
    <source>
        <strain evidence="8 9">ASO4-4</strain>
    </source>
</reference>
<evidence type="ECO:0000259" key="7">
    <source>
        <dbReference type="PROSITE" id="PS51462"/>
    </source>
</evidence>
<comment type="caution">
    <text evidence="8">The sequence shown here is derived from an EMBL/GenBank/DDBJ whole genome shotgun (WGS) entry which is preliminary data.</text>
</comment>
<dbReference type="GO" id="GO:0046872">
    <property type="term" value="F:metal ion binding"/>
    <property type="evidence" value="ECO:0007669"/>
    <property type="project" value="UniProtKB-KW"/>
</dbReference>
<feature type="domain" description="Nudix hydrolase" evidence="7">
    <location>
        <begin position="23"/>
        <end position="158"/>
    </location>
</feature>
<evidence type="ECO:0000313" key="8">
    <source>
        <dbReference type="EMBL" id="TWI75559.1"/>
    </source>
</evidence>
<dbReference type="InterPro" id="IPR015797">
    <property type="entry name" value="NUDIX_hydrolase-like_dom_sf"/>
</dbReference>
<evidence type="ECO:0000256" key="6">
    <source>
        <dbReference type="ARBA" id="ARBA00023211"/>
    </source>
</evidence>
<name>A0A562S2G7_9BACT</name>
<evidence type="ECO:0000256" key="4">
    <source>
        <dbReference type="ARBA" id="ARBA00022801"/>
    </source>
</evidence>
<keyword evidence="9" id="KW-1185">Reference proteome</keyword>
<dbReference type="Gene3D" id="3.90.79.10">
    <property type="entry name" value="Nucleoside Triphosphate Pyrophosphohydrolase"/>
    <property type="match status" value="1"/>
</dbReference>
<dbReference type="GO" id="GO:0010945">
    <property type="term" value="F:coenzyme A diphosphatase activity"/>
    <property type="evidence" value="ECO:0007669"/>
    <property type="project" value="InterPro"/>
</dbReference>
<evidence type="ECO:0000256" key="3">
    <source>
        <dbReference type="ARBA" id="ARBA00022723"/>
    </source>
</evidence>
<gene>
    <name evidence="8" type="ORF">LZ24_00606</name>
</gene>
<dbReference type="AlphaFoldDB" id="A0A562S2G7"/>
<evidence type="ECO:0000313" key="9">
    <source>
        <dbReference type="Proteomes" id="UP000318307"/>
    </source>
</evidence>
<proteinExistence type="predicted"/>
<evidence type="ECO:0000256" key="5">
    <source>
        <dbReference type="ARBA" id="ARBA00022842"/>
    </source>
</evidence>
<dbReference type="SUPFAM" id="SSF55811">
    <property type="entry name" value="Nudix"/>
    <property type="match status" value="1"/>
</dbReference>
<dbReference type="CDD" id="cd03426">
    <property type="entry name" value="NUDIX_CoAse_Nudt7"/>
    <property type="match status" value="1"/>
</dbReference>
<sequence length="231" mass="26033">MFPFEQLAARLPLRPGFHYGRRYRNTAVLLPLIQMEDGVHLLFEERADGIRQAGEICFPGGMMDPEDANPCETAIRESREELGLSSENIEVLGRMDILMTVMGLTVAPVVARVQVKNLDGMTPNPDEVSRIFTLPLDWFRTHPPEIHTIQIMAHPVVTKKNGEKEILLPVEKLGLPERYARPWGGVRHPVLFWFTPKGLIWGITAEIIKSLLEITETLHPVSEGIQTTGKI</sequence>
<protein>
    <submittedName>
        <fullName evidence="8">NUDIX domain-containing protein</fullName>
    </submittedName>
</protein>
<dbReference type="EMBL" id="VLLC01000003">
    <property type="protein sequence ID" value="TWI75559.1"/>
    <property type="molecule type" value="Genomic_DNA"/>
</dbReference>
<evidence type="ECO:0000256" key="1">
    <source>
        <dbReference type="ARBA" id="ARBA00001936"/>
    </source>
</evidence>
<keyword evidence="5" id="KW-0460">Magnesium</keyword>
<dbReference type="InterPro" id="IPR000086">
    <property type="entry name" value="NUDIX_hydrolase_dom"/>
</dbReference>
<dbReference type="PANTHER" id="PTHR12992:SF11">
    <property type="entry name" value="MITOCHONDRIAL COENZYME A DIPHOSPHATASE NUDT8"/>
    <property type="match status" value="1"/>
</dbReference>
<dbReference type="PROSITE" id="PS51462">
    <property type="entry name" value="NUDIX"/>
    <property type="match status" value="1"/>
</dbReference>
<dbReference type="PANTHER" id="PTHR12992">
    <property type="entry name" value="NUDIX HYDROLASE"/>
    <property type="match status" value="1"/>
</dbReference>
<comment type="cofactor">
    <cofactor evidence="1">
        <name>Mn(2+)</name>
        <dbReference type="ChEBI" id="CHEBI:29035"/>
    </cofactor>
</comment>